<evidence type="ECO:0000256" key="1">
    <source>
        <dbReference type="SAM" id="Phobius"/>
    </source>
</evidence>
<dbReference type="AlphaFoldDB" id="A0ABD3WR57"/>
<gene>
    <name evidence="2" type="ORF">ACJMK2_034314</name>
</gene>
<comment type="caution">
    <text evidence="2">The sequence shown here is derived from an EMBL/GenBank/DDBJ whole genome shotgun (WGS) entry which is preliminary data.</text>
</comment>
<keyword evidence="1" id="KW-0472">Membrane</keyword>
<keyword evidence="1" id="KW-1133">Transmembrane helix</keyword>
<feature type="transmembrane region" description="Helical" evidence="1">
    <location>
        <begin position="105"/>
        <end position="123"/>
    </location>
</feature>
<keyword evidence="1" id="KW-0812">Transmembrane</keyword>
<protein>
    <submittedName>
        <fullName evidence="2">Uncharacterized protein</fullName>
    </submittedName>
</protein>
<proteinExistence type="predicted"/>
<sequence>MGSGRKLIPVTLFLIAVSLLLQLISFVSPGWMVITFYIKSESSIESKIDILVALWYTRTCVTGGINESCITWFYQDMPQITSNGLPRVEGDFSSGWVENEVETTLALMTCIVSVILMVIGYKNKTSTKSYSAMASGFMLFSVGTLANIKYRKISQRIII</sequence>
<feature type="transmembrane region" description="Helical" evidence="1">
    <location>
        <begin position="12"/>
        <end position="38"/>
    </location>
</feature>
<keyword evidence="3" id="KW-1185">Reference proteome</keyword>
<evidence type="ECO:0000313" key="2">
    <source>
        <dbReference type="EMBL" id="KAL3876471.1"/>
    </source>
</evidence>
<reference evidence="2 3" key="1">
    <citation type="submission" date="2024-11" db="EMBL/GenBank/DDBJ databases">
        <title>Chromosome-level genome assembly of the freshwater bivalve Anodonta woodiana.</title>
        <authorList>
            <person name="Chen X."/>
        </authorList>
    </citation>
    <scope>NUCLEOTIDE SEQUENCE [LARGE SCALE GENOMIC DNA]</scope>
    <source>
        <strain evidence="2">MN2024</strain>
        <tissue evidence="2">Gills</tissue>
    </source>
</reference>
<organism evidence="2 3">
    <name type="scientific">Sinanodonta woodiana</name>
    <name type="common">Chinese pond mussel</name>
    <name type="synonym">Anodonta woodiana</name>
    <dbReference type="NCBI Taxonomy" id="1069815"/>
    <lineage>
        <taxon>Eukaryota</taxon>
        <taxon>Metazoa</taxon>
        <taxon>Spiralia</taxon>
        <taxon>Lophotrochozoa</taxon>
        <taxon>Mollusca</taxon>
        <taxon>Bivalvia</taxon>
        <taxon>Autobranchia</taxon>
        <taxon>Heteroconchia</taxon>
        <taxon>Palaeoheterodonta</taxon>
        <taxon>Unionida</taxon>
        <taxon>Unionoidea</taxon>
        <taxon>Unionidae</taxon>
        <taxon>Unioninae</taxon>
        <taxon>Sinanodonta</taxon>
    </lineage>
</organism>
<evidence type="ECO:0000313" key="3">
    <source>
        <dbReference type="Proteomes" id="UP001634394"/>
    </source>
</evidence>
<dbReference type="Proteomes" id="UP001634394">
    <property type="component" value="Unassembled WGS sequence"/>
</dbReference>
<dbReference type="EMBL" id="JBJQND010000005">
    <property type="protein sequence ID" value="KAL3876471.1"/>
    <property type="molecule type" value="Genomic_DNA"/>
</dbReference>
<accession>A0ABD3WR57</accession>
<name>A0ABD3WR57_SINWO</name>